<dbReference type="GO" id="GO:0009288">
    <property type="term" value="C:bacterial-type flagellum"/>
    <property type="evidence" value="ECO:0007669"/>
    <property type="project" value="UniProtKB-SubCell"/>
</dbReference>
<proteinExistence type="inferred from homology"/>
<dbReference type="PRINTS" id="PR00207">
    <property type="entry name" value="FLAGELLIN"/>
</dbReference>
<reference evidence="7 8" key="1">
    <citation type="submission" date="2019-11" db="EMBL/GenBank/DDBJ databases">
        <title>Novel species isolated from a subtropical stream in China.</title>
        <authorList>
            <person name="Lu H."/>
        </authorList>
    </citation>
    <scope>NUCLEOTIDE SEQUENCE [LARGE SCALE GENOMIC DNA]</scope>
    <source>
        <strain evidence="7 8">FT25W</strain>
    </source>
</reference>
<evidence type="ECO:0000256" key="2">
    <source>
        <dbReference type="ARBA" id="ARBA00022525"/>
    </source>
</evidence>
<keyword evidence="7" id="KW-0969">Cilium</keyword>
<keyword evidence="3 4" id="KW-0975">Bacterial flagellum</keyword>
<evidence type="ECO:0000313" key="7">
    <source>
        <dbReference type="EMBL" id="MRX08172.1"/>
    </source>
</evidence>
<keyword evidence="8" id="KW-1185">Reference proteome</keyword>
<dbReference type="EMBL" id="WKJM01000007">
    <property type="protein sequence ID" value="MRX08172.1"/>
    <property type="molecule type" value="Genomic_DNA"/>
</dbReference>
<feature type="domain" description="Flagellin C-terminal" evidence="6">
    <location>
        <begin position="438"/>
        <end position="523"/>
    </location>
</feature>
<dbReference type="Pfam" id="PF07196">
    <property type="entry name" value="Flagellin_IN"/>
    <property type="match status" value="1"/>
</dbReference>
<dbReference type="InterPro" id="IPR001029">
    <property type="entry name" value="Flagellin_N"/>
</dbReference>
<sequence>MAQVINTNIASLNSQRNLSTSQASLQTSLQRLSSGLRINSAKDDAAGLAISDRFSAQIRGNTTAARNANDGISLAQTAEGGLSTAGDLLQRIRELAVQSANGTNSASDRQSIQGEVASLSQELDRVANTTQFNGQNVLDGSLTSAQFQVGANSGQTINIGIQSAKATDIGNNTLSAVYGDQTGQLSSTVAAATWNNNSAAAQTLAITSGNGTTTNVNVADHASAKDIAASVNALSGQSGVTATATTSATLGFTAAFAASKDGSVQFQLRGDNSNTTDTNPVTISAQVKNGDLSGLAQAINAQVGTTGVSASIQLDQSGNKTIKLSNSSGSDIQIANTNTASDDMMALVTMAGADKPAAGTTAAVPGDSSISIGAGQAPTTAGVNVVTVGGHLDFSSAGGFSINSGAGTGIVANSAAGSQLQSVAKIDVSTVDGSNAALKTIDAALSQIDANRASLGAIQNRFTSTISNLNTTTENLSASRSRIQDTDFAAETANMTRGQILQQAGTAMLAQANSLPNGVLSLLR</sequence>
<dbReference type="Gene3D" id="2.30.220.10">
    <property type="entry name" value="f41 fragment of flagellin, C-terminal domain"/>
    <property type="match status" value="1"/>
</dbReference>
<dbReference type="Gene3D" id="2.170.280.10">
    <property type="entry name" value="f41 fragment of flagellin, middle domain"/>
    <property type="match status" value="1"/>
</dbReference>
<dbReference type="AlphaFoldDB" id="A0A6L5QFW9"/>
<keyword evidence="2 4" id="KW-0964">Secreted</keyword>
<dbReference type="Pfam" id="PF00700">
    <property type="entry name" value="Flagellin_C"/>
    <property type="match status" value="1"/>
</dbReference>
<accession>A0A6L5QFW9</accession>
<evidence type="ECO:0000259" key="5">
    <source>
        <dbReference type="Pfam" id="PF00669"/>
    </source>
</evidence>
<evidence type="ECO:0000313" key="8">
    <source>
        <dbReference type="Proteomes" id="UP000481037"/>
    </source>
</evidence>
<evidence type="ECO:0000256" key="4">
    <source>
        <dbReference type="RuleBase" id="RU362073"/>
    </source>
</evidence>
<gene>
    <name evidence="7" type="ORF">GJ697_10035</name>
</gene>
<dbReference type="RefSeq" id="WP_154370244.1">
    <property type="nucleotide sequence ID" value="NZ_WKJM01000007.1"/>
</dbReference>
<dbReference type="InterPro" id="IPR042187">
    <property type="entry name" value="Flagellin_C_sub2"/>
</dbReference>
<feature type="domain" description="Flagellin N-terminal" evidence="5">
    <location>
        <begin position="5"/>
        <end position="142"/>
    </location>
</feature>
<dbReference type="GO" id="GO:0005198">
    <property type="term" value="F:structural molecule activity"/>
    <property type="evidence" value="ECO:0007669"/>
    <property type="project" value="UniProtKB-UniRule"/>
</dbReference>
<comment type="function">
    <text evidence="4">Flagellin is the subunit protein which polymerizes to form the filaments of bacterial flagella.</text>
</comment>
<dbReference type="InterPro" id="IPR010810">
    <property type="entry name" value="Flagellin_hook_IN_motif"/>
</dbReference>
<dbReference type="PANTHER" id="PTHR42792:SF2">
    <property type="entry name" value="FLAGELLIN"/>
    <property type="match status" value="1"/>
</dbReference>
<dbReference type="GO" id="GO:0005576">
    <property type="term" value="C:extracellular region"/>
    <property type="evidence" value="ECO:0007669"/>
    <property type="project" value="UniProtKB-SubCell"/>
</dbReference>
<dbReference type="Pfam" id="PF00669">
    <property type="entry name" value="Flagellin_N"/>
    <property type="match status" value="1"/>
</dbReference>
<dbReference type="SUPFAM" id="SSF64518">
    <property type="entry name" value="Phase 1 flagellin"/>
    <property type="match status" value="1"/>
</dbReference>
<comment type="caution">
    <text evidence="7">The sequence shown here is derived from an EMBL/GenBank/DDBJ whole genome shotgun (WGS) entry which is preliminary data.</text>
</comment>
<name>A0A6L5QFW9_9BURK</name>
<protein>
    <recommendedName>
        <fullName evidence="4">Flagellin</fullName>
    </recommendedName>
</protein>
<comment type="similarity">
    <text evidence="1 4">Belongs to the bacterial flagellin family.</text>
</comment>
<comment type="subcellular location">
    <subcellularLocation>
        <location evidence="4">Secreted</location>
    </subcellularLocation>
    <subcellularLocation>
        <location evidence="4">Bacterial flagellum</location>
    </subcellularLocation>
</comment>
<evidence type="ECO:0000259" key="6">
    <source>
        <dbReference type="Pfam" id="PF00700"/>
    </source>
</evidence>
<dbReference type="Gene3D" id="6.10.280.190">
    <property type="match status" value="1"/>
</dbReference>
<organism evidence="7 8">
    <name type="scientific">Duganella alba</name>
    <dbReference type="NCBI Taxonomy" id="2666081"/>
    <lineage>
        <taxon>Bacteria</taxon>
        <taxon>Pseudomonadati</taxon>
        <taxon>Pseudomonadota</taxon>
        <taxon>Betaproteobacteria</taxon>
        <taxon>Burkholderiales</taxon>
        <taxon>Oxalobacteraceae</taxon>
        <taxon>Telluria group</taxon>
        <taxon>Duganella</taxon>
    </lineage>
</organism>
<dbReference type="Gene3D" id="1.20.1330.10">
    <property type="entry name" value="f41 fragment of flagellin, N-terminal domain"/>
    <property type="match status" value="1"/>
</dbReference>
<evidence type="ECO:0000256" key="3">
    <source>
        <dbReference type="ARBA" id="ARBA00023143"/>
    </source>
</evidence>
<keyword evidence="7" id="KW-0966">Cell projection</keyword>
<dbReference type="Gene3D" id="6.10.10.10">
    <property type="entry name" value="Flagellar export chaperone, C-terminal domain"/>
    <property type="match status" value="1"/>
</dbReference>
<dbReference type="InterPro" id="IPR046358">
    <property type="entry name" value="Flagellin_C"/>
</dbReference>
<evidence type="ECO:0000256" key="1">
    <source>
        <dbReference type="ARBA" id="ARBA00005709"/>
    </source>
</evidence>
<keyword evidence="7" id="KW-0282">Flagellum</keyword>
<dbReference type="PANTHER" id="PTHR42792">
    <property type="entry name" value="FLAGELLIN"/>
    <property type="match status" value="1"/>
</dbReference>
<dbReference type="Proteomes" id="UP000481037">
    <property type="component" value="Unassembled WGS sequence"/>
</dbReference>
<dbReference type="InterPro" id="IPR001492">
    <property type="entry name" value="Flagellin"/>
</dbReference>